<feature type="region of interest" description="Disordered" evidence="1">
    <location>
        <begin position="1"/>
        <end position="26"/>
    </location>
</feature>
<evidence type="ECO:0000256" key="1">
    <source>
        <dbReference type="SAM" id="MobiDB-lite"/>
    </source>
</evidence>
<gene>
    <name evidence="2" type="ORF">TRIP_B320002</name>
</gene>
<name>A0A653A724_UNCDX</name>
<organism evidence="2">
    <name type="scientific">Uncultured Desulfatiglans sp</name>
    <dbReference type="NCBI Taxonomy" id="1748965"/>
    <lineage>
        <taxon>Bacteria</taxon>
        <taxon>Pseudomonadati</taxon>
        <taxon>Thermodesulfobacteriota</taxon>
        <taxon>Desulfobacteria</taxon>
        <taxon>Desulfatiglandales</taxon>
        <taxon>Desulfatiglandaceae</taxon>
        <taxon>Desulfatiglans</taxon>
        <taxon>environmental samples</taxon>
    </lineage>
</organism>
<reference evidence="2" key="1">
    <citation type="submission" date="2018-07" db="EMBL/GenBank/DDBJ databases">
        <authorList>
            <consortium name="Genoscope - CEA"/>
            <person name="William W."/>
        </authorList>
    </citation>
    <scope>NUCLEOTIDE SEQUENCE</scope>
    <source>
        <strain evidence="2">IK1</strain>
    </source>
</reference>
<sequence length="65" mass="7145">MPLTASISLCPARGPHPGSRQTAGRRPLCGAEDRFVSENHFRLGFNLFILSKTRRQIKVNAAKPA</sequence>
<proteinExistence type="predicted"/>
<protein>
    <submittedName>
        <fullName evidence="2">Uncharacterized protein</fullName>
    </submittedName>
</protein>
<evidence type="ECO:0000313" key="2">
    <source>
        <dbReference type="EMBL" id="VBB43784.1"/>
    </source>
</evidence>
<dbReference type="EMBL" id="UPXX01000026">
    <property type="protein sequence ID" value="VBB43784.1"/>
    <property type="molecule type" value="Genomic_DNA"/>
</dbReference>
<accession>A0A653A724</accession>
<dbReference type="AlphaFoldDB" id="A0A653A724"/>